<dbReference type="GO" id="GO:0005829">
    <property type="term" value="C:cytosol"/>
    <property type="evidence" value="ECO:0007669"/>
    <property type="project" value="TreeGrafter"/>
</dbReference>
<feature type="domain" description="UvrD-like helicase C-terminal" evidence="5">
    <location>
        <begin position="441"/>
        <end position="539"/>
    </location>
</feature>
<keyword evidence="4" id="KW-0067">ATP-binding</keyword>
<evidence type="ECO:0000313" key="6">
    <source>
        <dbReference type="EMBL" id="OUM90667.1"/>
    </source>
</evidence>
<evidence type="ECO:0000256" key="2">
    <source>
        <dbReference type="ARBA" id="ARBA00022801"/>
    </source>
</evidence>
<dbReference type="GO" id="GO:0003677">
    <property type="term" value="F:DNA binding"/>
    <property type="evidence" value="ECO:0007669"/>
    <property type="project" value="InterPro"/>
</dbReference>
<evidence type="ECO:0000259" key="5">
    <source>
        <dbReference type="Pfam" id="PF13361"/>
    </source>
</evidence>
<evidence type="ECO:0000313" key="7">
    <source>
        <dbReference type="Proteomes" id="UP000196475"/>
    </source>
</evidence>
<dbReference type="GO" id="GO:0016787">
    <property type="term" value="F:hydrolase activity"/>
    <property type="evidence" value="ECO:0007669"/>
    <property type="project" value="UniProtKB-KW"/>
</dbReference>
<dbReference type="PANTHER" id="PTHR11070:SF3">
    <property type="entry name" value="DNA 3'-5' HELICASE"/>
    <property type="match status" value="1"/>
</dbReference>
<evidence type="ECO:0000256" key="3">
    <source>
        <dbReference type="ARBA" id="ARBA00022806"/>
    </source>
</evidence>
<name>A0A1Y3PWY7_9BACI</name>
<dbReference type="GO" id="GO:0000725">
    <property type="term" value="P:recombinational repair"/>
    <property type="evidence" value="ECO:0007669"/>
    <property type="project" value="TreeGrafter"/>
</dbReference>
<dbReference type="InterPro" id="IPR027417">
    <property type="entry name" value="P-loop_NTPase"/>
</dbReference>
<dbReference type="Pfam" id="PF13245">
    <property type="entry name" value="AAA_19"/>
    <property type="match status" value="1"/>
</dbReference>
<protein>
    <submittedName>
        <fullName evidence="6">DNA helicase II</fullName>
    </submittedName>
</protein>
<dbReference type="SUPFAM" id="SSF52540">
    <property type="entry name" value="P-loop containing nucleoside triphosphate hydrolases"/>
    <property type="match status" value="1"/>
</dbReference>
<dbReference type="InterPro" id="IPR000212">
    <property type="entry name" value="DNA_helicase_UvrD/REP"/>
</dbReference>
<dbReference type="InterPro" id="IPR014017">
    <property type="entry name" value="DNA_helicase_UvrD-like_C"/>
</dbReference>
<reference evidence="7" key="1">
    <citation type="submission" date="2016-06" db="EMBL/GenBank/DDBJ databases">
        <authorList>
            <person name="Nascimento L."/>
            <person name="Pereira R.V."/>
            <person name="Martins L.F."/>
            <person name="Quaggio R.B."/>
            <person name="Silva A.M."/>
            <person name="Setubal J.C."/>
        </authorList>
    </citation>
    <scope>NUCLEOTIDE SEQUENCE [LARGE SCALE GENOMIC DNA]</scope>
</reference>
<keyword evidence="2" id="KW-0378">Hydrolase</keyword>
<evidence type="ECO:0000256" key="4">
    <source>
        <dbReference type="ARBA" id="ARBA00022840"/>
    </source>
</evidence>
<dbReference type="EMBL" id="LZRT01000011">
    <property type="protein sequence ID" value="OUM90667.1"/>
    <property type="molecule type" value="Genomic_DNA"/>
</dbReference>
<dbReference type="AlphaFoldDB" id="A0A1Y3PWY7"/>
<keyword evidence="1" id="KW-0547">Nucleotide-binding</keyword>
<dbReference type="PANTHER" id="PTHR11070">
    <property type="entry name" value="UVRD / RECB / PCRA DNA HELICASE FAMILY MEMBER"/>
    <property type="match status" value="1"/>
</dbReference>
<proteinExistence type="predicted"/>
<dbReference type="GO" id="GO:0043138">
    <property type="term" value="F:3'-5' DNA helicase activity"/>
    <property type="evidence" value="ECO:0007669"/>
    <property type="project" value="TreeGrafter"/>
</dbReference>
<gene>
    <name evidence="6" type="ORF">BAA01_02145</name>
</gene>
<evidence type="ECO:0000256" key="1">
    <source>
        <dbReference type="ARBA" id="ARBA00022741"/>
    </source>
</evidence>
<dbReference type="Gene3D" id="3.40.50.300">
    <property type="entry name" value="P-loop containing nucleotide triphosphate hydrolases"/>
    <property type="match status" value="2"/>
</dbReference>
<dbReference type="GO" id="GO:0005524">
    <property type="term" value="F:ATP binding"/>
    <property type="evidence" value="ECO:0007669"/>
    <property type="project" value="UniProtKB-KW"/>
</dbReference>
<accession>A0A1Y3PWY7</accession>
<organism evidence="6 7">
    <name type="scientific">Bacillus thermozeamaize</name>
    <dbReference type="NCBI Taxonomy" id="230954"/>
    <lineage>
        <taxon>Bacteria</taxon>
        <taxon>Bacillati</taxon>
        <taxon>Bacillota</taxon>
        <taxon>Bacilli</taxon>
        <taxon>Bacillales</taxon>
        <taxon>Bacillaceae</taxon>
        <taxon>Bacillus</taxon>
    </lineage>
</organism>
<comment type="caution">
    <text evidence="6">The sequence shown here is derived from an EMBL/GenBank/DDBJ whole genome shotgun (WGS) entry which is preliminary data.</text>
</comment>
<dbReference type="Pfam" id="PF13361">
    <property type="entry name" value="UvrD_C"/>
    <property type="match status" value="1"/>
</dbReference>
<keyword evidence="3 6" id="KW-0347">Helicase</keyword>
<sequence length="566" mass="66242">MNKIYDCLNRGNSFVLEAGAGAGKTYSLIKTLEYLISKRGNNLLRNNQQIACITFTNVACDEIREELSDHPAVLVSTIHSFCWSLIKHFQLILWEKLHHLPKWEERLAAVTIKHPVKIDYELGYREVDNEKILLGHDDVILLTIQLMENIKFRRIISSRYPILFIDEYQDTNKAFADSLLKYFLEEKSNMIVGFFGDSWQKIYDNGCGTIVNKNLIRIDKRSNFRSCKTIVDVLNQIRPELKQVVKDPHSTGYVKVFHTNDWKGKRLEDKNWKDDLPSEVARSAVDVTEEILTKDGWDFSPERTKILMLTHKLLAHEQGYSGIENVFQGRSEFFVKLEDPHLHFFVKTVEPVCVAFENKKYGDMFNLLERRTPGIRSIDDKKIWHEDMATLLRLRSEGTIGDVIDHLLKTKRPRLPSVVEEREQELLKYDPKNDDEKIESMERLGKLKEVPYQEIVQLSQFIEEKTPFSTKHGVKGAEFENVLVVIRRGWNRYDFNKFLEYSQSPESIPDKKQDFYERNRNLFYVAVSRPKKRLAVLFTHKLSDKALVTLEQWFGKENIQSIGYLI</sequence>
<dbReference type="Proteomes" id="UP000196475">
    <property type="component" value="Unassembled WGS sequence"/>
</dbReference>